<sequence>MWYLEAYTLIILTLHFHIFASTNHTFNQHARHEGKQKQVVHIALNYARSKVYDKAFKESIRNINSGQSITTLRKLPTKFTLAPLDCILPRGRFFPAHVLDCLCGVVTAQRVALIVFVSASEEFGESTAAAQYFLQMAVQTGIPIIAWNADNAGFTFPKPMSHYSILQLAPPIQHQVRAILALLRRYQWARFGVVMSKMAGSQNFLKMLQNEIQAQEDRSFKFILSNFKIKFGRFEVVHHEEIDSELGDQHIKQRLTALKNSEARIIVLYSTTDRTRRIFQTSNAMFPPADDVLPMIIGLAPKFFGLGLAKLLFNKSFDQNISSTASCNSSRITSWPLGKQIYENMRSSFLKGNPHHAKDGLDSFFYAFTDQGTLRDSHLLISNLRTKRSKDSLLIDGEQGALHWERVGEFTGGQLRMADMEWPEGKANPPQGTPDKFHIRVVTLHEPPFVVVTELDPETGQCPGSQGTPCDWGFENTTLWKCCTGYCVDLLNKLAADIGFSYTLYKEKGWNGLIQDLVTNKADMCVTSLKLNSERARDVDFSIPFLETGISILVKIRSGVLSPTAFLEPFEYSTWAIILVVSIQGAALSIFLFEWFSPDSFDMKNYPPPDVPRSTVSRFMSLTANLAAFMITRVQYYELVGVDDEKLNFPELQNPPFRFGTVEGGNTHETMRRNWHRMHSYVEQNQFYRDNISAGVESVRRGELDAFIYDAVVLDHQAGKDPNCGLMTVGKWASMTGYGIGFPKNSPLVSRVNHFMLQYQQRGRDLERLQNFWLTGACSPETNTQGSGSSPLGVENFLSAFFLLAVGILLSLICLAFEFLYCRHFRAPLKRLDQNGWCGIISMAMAKSLSFTEAVDRVQEWRRRWGRQEQLEEQDGIDEDKGIVLHQK</sequence>
<keyword evidence="2" id="KW-1185">Reference proteome</keyword>
<protein>
    <submittedName>
        <fullName evidence="1">Uncharacterized protein</fullName>
    </submittedName>
</protein>
<reference evidence="1" key="1">
    <citation type="submission" date="2023-11" db="EMBL/GenBank/DDBJ databases">
        <authorList>
            <person name="Poullet M."/>
        </authorList>
    </citation>
    <scope>NUCLEOTIDE SEQUENCE</scope>
    <source>
        <strain evidence="1">E1834</strain>
    </source>
</reference>
<accession>A0ACB0ZYV3</accession>
<gene>
    <name evidence="1" type="ORF">MENTE1834_LOCUS31536</name>
</gene>
<dbReference type="Proteomes" id="UP001497535">
    <property type="component" value="Unassembled WGS sequence"/>
</dbReference>
<evidence type="ECO:0000313" key="1">
    <source>
        <dbReference type="EMBL" id="CAK5084153.1"/>
    </source>
</evidence>
<evidence type="ECO:0000313" key="2">
    <source>
        <dbReference type="Proteomes" id="UP001497535"/>
    </source>
</evidence>
<dbReference type="EMBL" id="CAVMJV010000053">
    <property type="protein sequence ID" value="CAK5084153.1"/>
    <property type="molecule type" value="Genomic_DNA"/>
</dbReference>
<comment type="caution">
    <text evidence="1">The sequence shown here is derived from an EMBL/GenBank/DDBJ whole genome shotgun (WGS) entry which is preliminary data.</text>
</comment>
<name>A0ACB0ZYV3_MELEN</name>
<proteinExistence type="predicted"/>
<organism evidence="1 2">
    <name type="scientific">Meloidogyne enterolobii</name>
    <name type="common">Root-knot nematode worm</name>
    <name type="synonym">Meloidogyne mayaguensis</name>
    <dbReference type="NCBI Taxonomy" id="390850"/>
    <lineage>
        <taxon>Eukaryota</taxon>
        <taxon>Metazoa</taxon>
        <taxon>Ecdysozoa</taxon>
        <taxon>Nematoda</taxon>
        <taxon>Chromadorea</taxon>
        <taxon>Rhabditida</taxon>
        <taxon>Tylenchina</taxon>
        <taxon>Tylenchomorpha</taxon>
        <taxon>Tylenchoidea</taxon>
        <taxon>Meloidogynidae</taxon>
        <taxon>Meloidogyninae</taxon>
        <taxon>Meloidogyne</taxon>
    </lineage>
</organism>